<evidence type="ECO:0000313" key="2">
    <source>
        <dbReference type="EMBL" id="NYI84373.1"/>
    </source>
</evidence>
<sequence length="326" mass="35307">MPEVNPGAPAYAQLRGNTPPGSSWGVFRDDPERGMANFAGPAQVLDAVAAVDRGAVFSLDHALDAFDPPMARARKAPHHELLSSHPEARDDVLREFYPQASSQVDGLRHRRASGHGFYGGVADEDIRPGSPALGVQRWAEKPIVGRGVVIDVEGLLAAEGRPLDHRAGPALDVELLDRALHAQGERVRPGDLVLVHTGWARWFLDADRDVRGEVRAARRATGFRQSADLPAWLWDHQVALFATDTFAVEVLPVVPDSPYRDSAPEDAGMMHQELIAKLGAPLGELWNLTDLVADSRRTGRWDALLVVKPLHLVGGVGSPPNATALR</sequence>
<dbReference type="RefSeq" id="WP_179721460.1">
    <property type="nucleotide sequence ID" value="NZ_BAABFH010000001.1"/>
</dbReference>
<dbReference type="SUPFAM" id="SSF102198">
    <property type="entry name" value="Putative cyclase"/>
    <property type="match status" value="1"/>
</dbReference>
<protein>
    <submittedName>
        <fullName evidence="2">Kynurenine formamidase</fullName>
    </submittedName>
</protein>
<dbReference type="InterPro" id="IPR037175">
    <property type="entry name" value="KFase_sf"/>
</dbReference>
<dbReference type="GO" id="GO:0019441">
    <property type="term" value="P:L-tryptophan catabolic process to kynurenine"/>
    <property type="evidence" value="ECO:0007669"/>
    <property type="project" value="InterPro"/>
</dbReference>
<proteinExistence type="predicted"/>
<name>A0A853APF7_9PSEU</name>
<evidence type="ECO:0000313" key="3">
    <source>
        <dbReference type="Proteomes" id="UP000587002"/>
    </source>
</evidence>
<reference evidence="2 3" key="1">
    <citation type="submission" date="2020-07" db="EMBL/GenBank/DDBJ databases">
        <title>Sequencing the genomes of 1000 actinobacteria strains.</title>
        <authorList>
            <person name="Klenk H.-P."/>
        </authorList>
    </citation>
    <scope>NUCLEOTIDE SEQUENCE [LARGE SCALE GENOMIC DNA]</scope>
    <source>
        <strain evidence="2 3">DSM 44065</strain>
    </source>
</reference>
<accession>A0A853APF7</accession>
<dbReference type="PANTHER" id="PTHR34861">
    <property type="match status" value="1"/>
</dbReference>
<dbReference type="PANTHER" id="PTHR34861:SF11">
    <property type="entry name" value="CYCLASE"/>
    <property type="match status" value="1"/>
</dbReference>
<organism evidence="2 3">
    <name type="scientific">Saccharopolyspora hordei</name>
    <dbReference type="NCBI Taxonomy" id="1838"/>
    <lineage>
        <taxon>Bacteria</taxon>
        <taxon>Bacillati</taxon>
        <taxon>Actinomycetota</taxon>
        <taxon>Actinomycetes</taxon>
        <taxon>Pseudonocardiales</taxon>
        <taxon>Pseudonocardiaceae</taxon>
        <taxon>Saccharopolyspora</taxon>
    </lineage>
</organism>
<dbReference type="EMBL" id="JACCFJ010000001">
    <property type="protein sequence ID" value="NYI84373.1"/>
    <property type="molecule type" value="Genomic_DNA"/>
</dbReference>
<dbReference type="InterPro" id="IPR007325">
    <property type="entry name" value="KFase/CYL"/>
</dbReference>
<keyword evidence="3" id="KW-1185">Reference proteome</keyword>
<evidence type="ECO:0000256" key="1">
    <source>
        <dbReference type="SAM" id="MobiDB-lite"/>
    </source>
</evidence>
<dbReference type="Gene3D" id="3.50.30.50">
    <property type="entry name" value="Putative cyclase"/>
    <property type="match status" value="1"/>
</dbReference>
<gene>
    <name evidence="2" type="ORF">HNR68_003003</name>
</gene>
<dbReference type="Pfam" id="PF04199">
    <property type="entry name" value="Cyclase"/>
    <property type="match status" value="1"/>
</dbReference>
<comment type="caution">
    <text evidence="2">The sequence shown here is derived from an EMBL/GenBank/DDBJ whole genome shotgun (WGS) entry which is preliminary data.</text>
</comment>
<dbReference type="AlphaFoldDB" id="A0A853APF7"/>
<dbReference type="Proteomes" id="UP000587002">
    <property type="component" value="Unassembled WGS sequence"/>
</dbReference>
<dbReference type="GO" id="GO:0004061">
    <property type="term" value="F:arylformamidase activity"/>
    <property type="evidence" value="ECO:0007669"/>
    <property type="project" value="InterPro"/>
</dbReference>
<feature type="region of interest" description="Disordered" evidence="1">
    <location>
        <begin position="1"/>
        <end position="29"/>
    </location>
</feature>